<comment type="caution">
    <text evidence="2">The sequence shown here is derived from an EMBL/GenBank/DDBJ whole genome shotgun (WGS) entry which is preliminary data.</text>
</comment>
<organism evidence="2 3">
    <name type="scientific">Cirrhinus mrigala</name>
    <name type="common">Mrigala</name>
    <dbReference type="NCBI Taxonomy" id="683832"/>
    <lineage>
        <taxon>Eukaryota</taxon>
        <taxon>Metazoa</taxon>
        <taxon>Chordata</taxon>
        <taxon>Craniata</taxon>
        <taxon>Vertebrata</taxon>
        <taxon>Euteleostomi</taxon>
        <taxon>Actinopterygii</taxon>
        <taxon>Neopterygii</taxon>
        <taxon>Teleostei</taxon>
        <taxon>Ostariophysi</taxon>
        <taxon>Cypriniformes</taxon>
        <taxon>Cyprinidae</taxon>
        <taxon>Labeoninae</taxon>
        <taxon>Labeonini</taxon>
        <taxon>Cirrhinus</taxon>
    </lineage>
</organism>
<evidence type="ECO:0000313" key="2">
    <source>
        <dbReference type="EMBL" id="KAL0165469.1"/>
    </source>
</evidence>
<evidence type="ECO:0000256" key="1">
    <source>
        <dbReference type="SAM" id="MobiDB-lite"/>
    </source>
</evidence>
<dbReference type="AlphaFoldDB" id="A0ABD0NU92"/>
<feature type="compositionally biased region" description="Polar residues" evidence="1">
    <location>
        <begin position="23"/>
        <end position="42"/>
    </location>
</feature>
<feature type="region of interest" description="Disordered" evidence="1">
    <location>
        <begin position="20"/>
        <end position="64"/>
    </location>
</feature>
<dbReference type="Proteomes" id="UP001529510">
    <property type="component" value="Unassembled WGS sequence"/>
</dbReference>
<proteinExistence type="predicted"/>
<keyword evidence="3" id="KW-1185">Reference proteome</keyword>
<name>A0ABD0NU92_CIRMR</name>
<protein>
    <submittedName>
        <fullName evidence="2">Uncharacterized protein</fullName>
    </submittedName>
</protein>
<feature type="non-terminal residue" evidence="2">
    <location>
        <position position="1"/>
    </location>
</feature>
<accession>A0ABD0NU92</accession>
<dbReference type="EMBL" id="JAMKFB020000019">
    <property type="protein sequence ID" value="KAL0165469.1"/>
    <property type="molecule type" value="Genomic_DNA"/>
</dbReference>
<evidence type="ECO:0000313" key="3">
    <source>
        <dbReference type="Proteomes" id="UP001529510"/>
    </source>
</evidence>
<sequence length="64" mass="7130">DICQFLENCPDFVEQYNCLSEPIPQSSRDPTSPSESQPSTNGFCADFSPRDPNTHNAAHSKKQD</sequence>
<reference evidence="2 3" key="1">
    <citation type="submission" date="2024-05" db="EMBL/GenBank/DDBJ databases">
        <title>Genome sequencing and assembly of Indian major carp, Cirrhinus mrigala (Hamilton, 1822).</title>
        <authorList>
            <person name="Mohindra V."/>
            <person name="Chowdhury L.M."/>
            <person name="Lal K."/>
            <person name="Jena J.K."/>
        </authorList>
    </citation>
    <scope>NUCLEOTIDE SEQUENCE [LARGE SCALE GENOMIC DNA]</scope>
    <source>
        <strain evidence="2">CM1030</strain>
        <tissue evidence="2">Blood</tissue>
    </source>
</reference>
<gene>
    <name evidence="2" type="ORF">M9458_037313</name>
</gene>